<organism evidence="1 2">
    <name type="scientific">Eubacterium pyruvativorans</name>
    <dbReference type="NCBI Taxonomy" id="155865"/>
    <lineage>
        <taxon>Bacteria</taxon>
        <taxon>Bacillati</taxon>
        <taxon>Bacillota</taxon>
        <taxon>Clostridia</taxon>
        <taxon>Eubacteriales</taxon>
        <taxon>Eubacteriaceae</taxon>
        <taxon>Eubacterium</taxon>
    </lineage>
</organism>
<keyword evidence="2" id="KW-1185">Reference proteome</keyword>
<dbReference type="Proteomes" id="UP000198817">
    <property type="component" value="Unassembled WGS sequence"/>
</dbReference>
<sequence length="120" mass="13988">MGIIASVWLWIILRDGVSMLIGQGIVREIGRTIRRYGNVDHLIEIRRIRSGVIARVYLIGQSASIEPVRRSLTECLDHSGLREYLWVMQVTQMRSRSDLKKTRMLLNRELLDALRERDTK</sequence>
<evidence type="ECO:0000313" key="2">
    <source>
        <dbReference type="Proteomes" id="UP000198817"/>
    </source>
</evidence>
<dbReference type="EMBL" id="FPBT01000012">
    <property type="protein sequence ID" value="SFU55497.1"/>
    <property type="molecule type" value="Genomic_DNA"/>
</dbReference>
<reference evidence="1 2" key="1">
    <citation type="submission" date="2016-10" db="EMBL/GenBank/DDBJ databases">
        <authorList>
            <person name="de Groot N.N."/>
        </authorList>
    </citation>
    <scope>NUCLEOTIDE SEQUENCE [LARGE SCALE GENOMIC DNA]</scope>
    <source>
        <strain evidence="1 2">KHGC13</strain>
    </source>
</reference>
<evidence type="ECO:0000313" key="1">
    <source>
        <dbReference type="EMBL" id="SFU55497.1"/>
    </source>
</evidence>
<protein>
    <submittedName>
        <fullName evidence="1">Uncharacterized protein</fullName>
    </submittedName>
</protein>
<dbReference type="AlphaFoldDB" id="A0A1I7H459"/>
<dbReference type="STRING" id="155865.SAMN05216515_11356"/>
<gene>
    <name evidence="1" type="ORF">SAMN05216508_1123</name>
</gene>
<accession>A0A1I7H459</accession>
<proteinExistence type="predicted"/>
<name>A0A1I7H459_9FIRM</name>